<dbReference type="AlphaFoldDB" id="A0A850P9F0"/>
<evidence type="ECO:0000313" key="2">
    <source>
        <dbReference type="Proteomes" id="UP000585665"/>
    </source>
</evidence>
<sequence length="321" mass="36542">MVDRNITGWVFYLDSDAYIENIDFDLSDYLKDKGQFAGIFSGYVNNVPHWVNSGGFALNFSHTLGRRLATDYWSFVNNIPDEKYNKAKIWEKDIEDDQSMLNSLLNRYVEDEGIGYNFIFEREGDSVVNLGPFIWQHIRAHAPTFRDRVSNLTETVAQITKGREIAWPDDGPGYYFPTTHTSIKTSVGKKNPNGVRTTGKDGALLYGPYIQLREGDYCIRLFGKLLAEKDSSTSNFELSVTENSGGNLLHTSSHQDLRNNQGILAEAFFSISHECLDVEAVVRVNRETNLEIYAVQFLKIITGAENFGIRKTEKELPHKIW</sequence>
<evidence type="ECO:0000313" key="1">
    <source>
        <dbReference type="EMBL" id="NVN40654.1"/>
    </source>
</evidence>
<protein>
    <submittedName>
        <fullName evidence="1">Uncharacterized protein</fullName>
    </submittedName>
</protein>
<gene>
    <name evidence="1" type="ORF">HUK82_08775</name>
</gene>
<dbReference type="Proteomes" id="UP000585665">
    <property type="component" value="Unassembled WGS sequence"/>
</dbReference>
<organism evidence="1 2">
    <name type="scientific">Ameyamaea chiangmaiensis</name>
    <dbReference type="NCBI Taxonomy" id="442969"/>
    <lineage>
        <taxon>Bacteria</taxon>
        <taxon>Pseudomonadati</taxon>
        <taxon>Pseudomonadota</taxon>
        <taxon>Alphaproteobacteria</taxon>
        <taxon>Acetobacterales</taxon>
        <taxon>Acetobacteraceae</taxon>
        <taxon>Ameyamaea</taxon>
    </lineage>
</organism>
<proteinExistence type="predicted"/>
<reference evidence="1 2" key="1">
    <citation type="submission" date="2020-06" db="EMBL/GenBank/DDBJ databases">
        <title>Description of novel acetic acid bacteria.</title>
        <authorList>
            <person name="Sombolestani A."/>
        </authorList>
    </citation>
    <scope>NUCLEOTIDE SEQUENCE [LARGE SCALE GENOMIC DNA]</scope>
    <source>
        <strain evidence="1 2">LMG 27010</strain>
    </source>
</reference>
<accession>A0A850P9F0</accession>
<name>A0A850P9F0_9PROT</name>
<keyword evidence="2" id="KW-1185">Reference proteome</keyword>
<comment type="caution">
    <text evidence="1">The sequence shown here is derived from an EMBL/GenBank/DDBJ whole genome shotgun (WGS) entry which is preliminary data.</text>
</comment>
<dbReference type="EMBL" id="JABXXR010000056">
    <property type="protein sequence ID" value="NVN40654.1"/>
    <property type="molecule type" value="Genomic_DNA"/>
</dbReference>